<feature type="compositionally biased region" description="Low complexity" evidence="1">
    <location>
        <begin position="1338"/>
        <end position="1350"/>
    </location>
</feature>
<evidence type="ECO:0000313" key="3">
    <source>
        <dbReference type="Proteomes" id="UP000038009"/>
    </source>
</evidence>
<evidence type="ECO:0000313" key="2">
    <source>
        <dbReference type="EMBL" id="KPI88998.1"/>
    </source>
</evidence>
<name>A0A0N1PEI7_LEPSE</name>
<feature type="region of interest" description="Disordered" evidence="1">
    <location>
        <begin position="1373"/>
        <end position="1475"/>
    </location>
</feature>
<dbReference type="Gene3D" id="1.10.472.80">
    <property type="entry name" value="Ypt/Rab-GAP domain of gyp1p, domain 3"/>
    <property type="match status" value="1"/>
</dbReference>
<feature type="region of interest" description="Disordered" evidence="1">
    <location>
        <begin position="1317"/>
        <end position="1358"/>
    </location>
</feature>
<dbReference type="OrthoDB" id="5578278at2759"/>
<proteinExistence type="predicted"/>
<gene>
    <name evidence="2" type="ORF">ABL78_1882</name>
</gene>
<dbReference type="EMBL" id="LJSK01000034">
    <property type="protein sequence ID" value="KPI88998.1"/>
    <property type="molecule type" value="Genomic_DNA"/>
</dbReference>
<evidence type="ECO:0008006" key="4">
    <source>
        <dbReference type="Google" id="ProtNLM"/>
    </source>
</evidence>
<keyword evidence="3" id="KW-1185">Reference proteome</keyword>
<accession>A0A0N1PEI7</accession>
<sequence length="1475" mass="159447">MSVVVSSSTVVSPLWGTAEATSAPTAIPVHDEGVFLSFQLAGDPCSAIADAVTFVAFHPVDETCFVFGTASGRAYGVSLQDNKVFLLADVGTSAIRCGVFCPGYLTSPIVALVTSKNRLAFVDWQRGMVVQETAMTAHTQPILRLVTGPSTESLFCAVSADAFSCWEAVAERVGMPNPNEQHAAVCAQGPQPKAHAFDAAAAPMKGSRKAEATFYSCTGSAVPTHRTLGRLHEPALVPGQLPCRTAAHIIGVHVIDPSLLLSVESNNVLSLWTRRVDLSGMSVVPGPPSDSSHITDGAGGGSAAHSESPLQLRESVVAPSTLRLRCSAMCGRLIALGADAAATSTQGPVVKPVVAFVDAQTLAGTGVVLLPSNSYSGGTSASRSAGQTAATVVQVSALQSDLVACLLSTGVMHVVLSGTYHLVFSIQPPSAFPGSSALLRASSASSTLLTRAWWSMTPSGPTFSAMYRNQTLVLLHLPTARKESVYGSTSAASEAVSPTRRRSDVAVQHRRRNPVKNGKNNDNRAIQLPPALPPQNALNTSPLALAEPFLRHRPPSRSSRSTSARDYNRAECPSSTLQRGGRGEAVEELDAAMKALAMCRPPPVVPKKGFSSKWVDVNLIDVHISDTEGVQRADEATHNSNEGSSTSFAARSASEQKMCFEPSFCDTLPVVSCQYNLEHLRAHLIKYGVFPHAYRPFIWRFLVALPSKTKTASCFAAVARRPLHVAVEQLMKPFPLPHSKTRQAIEEALSCLCWASPVLTLASYLPVLVYPLVMLYRSDVQTVVELTLMFFENWGREFFVCHPCGPISVLAAMERELRRLDAALSQHLSAVGAGVEVWGWELLTSFYTDVLTGPEWLQVMDHAFASSPMWLFAFHVTLVSSRLRASLMAAVSTNEVRRVLSHPAGANTSNAASALPTLKDVLEDAYRLHGEWVKNNEGGPHTELSSYAQLHTMSHRFEYSDALMHNPAALAEKMRELALVQRSRYEETEAAERYAALRKEAEAAATKESMFLQQQRASVAAKYDASAAAWRVQVALERTRQELEAQERQLRWNVLQQRTRNAEELQALTTEMHTIESQLRHDMVDRHMEQLKWSIGAHIADDELSRLQHAAEERVERAMRHVKDAAETEAMELARFHAEPALKFETDSLAKSAGADCMANTSVDAEKSSESRTSRLQSGQEIRALASTEGEEEIEKRSSHEICVDPLLREDASEGSGSGNYTKGKENALSCATIDAPNPHLSHRLSPPSVVAQTARTTTNSSSLLTQETGHIESLRVARASTALDKAGVEPAGNSTAILSTATGSYASPLKGARLPCQRCAQQSSRRPGAPAPRHRSYTTSTSSGHYGSSCATTDPNTQSFVELRNRVLRRLQPRNYANTIANQPMIPKGRQRPPSRSSSGTRGPTTTTHTPSFTSTSYYTSYTYGSRTSTSTMETTTCPSTKSTVSSSGHHLFRDLPCREPPTATRSDYSDSGP</sequence>
<dbReference type="InterPro" id="IPR036322">
    <property type="entry name" value="WD40_repeat_dom_sf"/>
</dbReference>
<dbReference type="SUPFAM" id="SSF50978">
    <property type="entry name" value="WD40 repeat-like"/>
    <property type="match status" value="1"/>
</dbReference>
<feature type="compositionally biased region" description="Low complexity" evidence="1">
    <location>
        <begin position="556"/>
        <end position="565"/>
    </location>
</feature>
<reference evidence="2 3" key="1">
    <citation type="journal article" date="2015" name="PLoS Pathog.">
        <title>Leptomonas seymouri: Adaptations to the Dixenous Life Cycle Analyzed by Genome Sequencing, Transcriptome Profiling and Co-infection with Leishmania donovani.</title>
        <authorList>
            <person name="Kraeva N."/>
            <person name="Butenko A."/>
            <person name="Hlavacova J."/>
            <person name="Kostygov A."/>
            <person name="Myskova J."/>
            <person name="Grybchuk D."/>
            <person name="Lestinova T."/>
            <person name="Votypka J."/>
            <person name="Volf P."/>
            <person name="Opperdoes F."/>
            <person name="Flegontov P."/>
            <person name="Lukes J."/>
            <person name="Yurchenko V."/>
        </authorList>
    </citation>
    <scope>NUCLEOTIDE SEQUENCE [LARGE SCALE GENOMIC DNA]</scope>
    <source>
        <strain evidence="2 3">ATCC 30220</strain>
    </source>
</reference>
<organism evidence="2 3">
    <name type="scientific">Leptomonas seymouri</name>
    <dbReference type="NCBI Taxonomy" id="5684"/>
    <lineage>
        <taxon>Eukaryota</taxon>
        <taxon>Discoba</taxon>
        <taxon>Euglenozoa</taxon>
        <taxon>Kinetoplastea</taxon>
        <taxon>Metakinetoplastina</taxon>
        <taxon>Trypanosomatida</taxon>
        <taxon>Trypanosomatidae</taxon>
        <taxon>Leishmaniinae</taxon>
        <taxon>Leptomonas</taxon>
    </lineage>
</organism>
<feature type="region of interest" description="Disordered" evidence="1">
    <location>
        <begin position="1161"/>
        <end position="1181"/>
    </location>
</feature>
<feature type="region of interest" description="Disordered" evidence="1">
    <location>
        <begin position="486"/>
        <end position="584"/>
    </location>
</feature>
<comment type="caution">
    <text evidence="2">The sequence shown here is derived from an EMBL/GenBank/DDBJ whole genome shotgun (WGS) entry which is preliminary data.</text>
</comment>
<feature type="compositionally biased region" description="Basic and acidic residues" evidence="1">
    <location>
        <begin position="1164"/>
        <end position="1173"/>
    </location>
</feature>
<protein>
    <recommendedName>
        <fullName evidence="4">Rab-GAP TBC domain-containing protein</fullName>
    </recommendedName>
</protein>
<dbReference type="Proteomes" id="UP000038009">
    <property type="component" value="Unassembled WGS sequence"/>
</dbReference>
<feature type="region of interest" description="Disordered" evidence="1">
    <location>
        <begin position="284"/>
        <end position="310"/>
    </location>
</feature>
<evidence type="ECO:0000256" key="1">
    <source>
        <dbReference type="SAM" id="MobiDB-lite"/>
    </source>
</evidence>
<dbReference type="OMA" id="HPVDETC"/>
<feature type="compositionally biased region" description="Low complexity" evidence="1">
    <location>
        <begin position="1393"/>
        <end position="1449"/>
    </location>
</feature>
<dbReference type="VEuPathDB" id="TriTrypDB:Lsey_0034_0130"/>